<accession>K3WMJ3</accession>
<keyword evidence="3" id="KW-1185">Reference proteome</keyword>
<evidence type="ECO:0000313" key="3">
    <source>
        <dbReference type="Proteomes" id="UP000019132"/>
    </source>
</evidence>
<dbReference type="InParanoid" id="K3WMJ3"/>
<reference evidence="2" key="3">
    <citation type="submission" date="2015-02" db="UniProtKB">
        <authorList>
            <consortium name="EnsemblProtists"/>
        </authorList>
    </citation>
    <scope>IDENTIFICATION</scope>
    <source>
        <strain evidence="2">DAOM BR144</strain>
    </source>
</reference>
<feature type="transmembrane region" description="Helical" evidence="1">
    <location>
        <begin position="59"/>
        <end position="78"/>
    </location>
</feature>
<evidence type="ECO:0000256" key="1">
    <source>
        <dbReference type="SAM" id="Phobius"/>
    </source>
</evidence>
<dbReference type="AlphaFoldDB" id="K3WMJ3"/>
<reference evidence="3" key="2">
    <citation type="submission" date="2010-04" db="EMBL/GenBank/DDBJ databases">
        <authorList>
            <person name="Buell R."/>
            <person name="Hamilton J."/>
            <person name="Hostetler J."/>
        </authorList>
    </citation>
    <scope>NUCLEOTIDE SEQUENCE [LARGE SCALE GENOMIC DNA]</scope>
    <source>
        <strain evidence="3">DAOM:BR144</strain>
    </source>
</reference>
<proteinExistence type="predicted"/>
<dbReference type="VEuPathDB" id="FungiDB:PYU1_G006173"/>
<dbReference type="HOGENOM" id="CLU_2404361_0_0_1"/>
<name>K3WMJ3_GLOUD</name>
<reference evidence="3" key="1">
    <citation type="journal article" date="2010" name="Genome Biol.">
        <title>Genome sequence of the necrotrophic plant pathogen Pythium ultimum reveals original pathogenicity mechanisms and effector repertoire.</title>
        <authorList>
            <person name="Levesque C.A."/>
            <person name="Brouwer H."/>
            <person name="Cano L."/>
            <person name="Hamilton J.P."/>
            <person name="Holt C."/>
            <person name="Huitema E."/>
            <person name="Raffaele S."/>
            <person name="Robideau G.P."/>
            <person name="Thines M."/>
            <person name="Win J."/>
            <person name="Zerillo M.M."/>
            <person name="Beakes G.W."/>
            <person name="Boore J.L."/>
            <person name="Busam D."/>
            <person name="Dumas B."/>
            <person name="Ferriera S."/>
            <person name="Fuerstenberg S.I."/>
            <person name="Gachon C.M."/>
            <person name="Gaulin E."/>
            <person name="Govers F."/>
            <person name="Grenville-Briggs L."/>
            <person name="Horner N."/>
            <person name="Hostetler J."/>
            <person name="Jiang R.H."/>
            <person name="Johnson J."/>
            <person name="Krajaejun T."/>
            <person name="Lin H."/>
            <person name="Meijer H.J."/>
            <person name="Moore B."/>
            <person name="Morris P."/>
            <person name="Phuntmart V."/>
            <person name="Puiu D."/>
            <person name="Shetty J."/>
            <person name="Stajich J.E."/>
            <person name="Tripathy S."/>
            <person name="Wawra S."/>
            <person name="van West P."/>
            <person name="Whitty B.R."/>
            <person name="Coutinho P.M."/>
            <person name="Henrissat B."/>
            <person name="Martin F."/>
            <person name="Thomas P.D."/>
            <person name="Tyler B.M."/>
            <person name="De Vries R.P."/>
            <person name="Kamoun S."/>
            <person name="Yandell M."/>
            <person name="Tisserat N."/>
            <person name="Buell C.R."/>
        </authorList>
    </citation>
    <scope>NUCLEOTIDE SEQUENCE</scope>
    <source>
        <strain evidence="3">DAOM:BR144</strain>
    </source>
</reference>
<organism evidence="2 3">
    <name type="scientific">Globisporangium ultimum (strain ATCC 200006 / CBS 805.95 / DAOM BR144)</name>
    <name type="common">Pythium ultimum</name>
    <dbReference type="NCBI Taxonomy" id="431595"/>
    <lineage>
        <taxon>Eukaryota</taxon>
        <taxon>Sar</taxon>
        <taxon>Stramenopiles</taxon>
        <taxon>Oomycota</taxon>
        <taxon>Peronosporomycetes</taxon>
        <taxon>Pythiales</taxon>
        <taxon>Pythiaceae</taxon>
        <taxon>Globisporangium</taxon>
    </lineage>
</organism>
<protein>
    <submittedName>
        <fullName evidence="2">Uncharacterized protein</fullName>
    </submittedName>
</protein>
<keyword evidence="1" id="KW-0472">Membrane</keyword>
<keyword evidence="1" id="KW-0812">Transmembrane</keyword>
<sequence length="93" mass="10336">MTQPQRPQPEPLIVYCGTSDPRQSSLSVHVPGTECTEYYVKNSPSRAYFTCKLLVTPSLLWFLTYTLLAYIYALAAACTKSPTTKSKPWGSPS</sequence>
<evidence type="ECO:0000313" key="2">
    <source>
        <dbReference type="EnsemblProtists" id="PYU1_T006185"/>
    </source>
</evidence>
<dbReference type="Proteomes" id="UP000019132">
    <property type="component" value="Unassembled WGS sequence"/>
</dbReference>
<dbReference type="EMBL" id="GL376625">
    <property type="status" value="NOT_ANNOTATED_CDS"/>
    <property type="molecule type" value="Genomic_DNA"/>
</dbReference>
<keyword evidence="1" id="KW-1133">Transmembrane helix</keyword>
<dbReference type="EnsemblProtists" id="PYU1_T006185">
    <property type="protein sequence ID" value="PYU1_T006185"/>
    <property type="gene ID" value="PYU1_G006173"/>
</dbReference>